<keyword evidence="5" id="KW-1185">Reference proteome</keyword>
<dbReference type="Pfam" id="PF05227">
    <property type="entry name" value="CHASE3"/>
    <property type="match status" value="1"/>
</dbReference>
<name>A0ABU5DHN1_9BURK</name>
<proteinExistence type="predicted"/>
<organism evidence="4 5">
    <name type="scientific">Roseateles agri</name>
    <dbReference type="NCBI Taxonomy" id="3098619"/>
    <lineage>
        <taxon>Bacteria</taxon>
        <taxon>Pseudomonadati</taxon>
        <taxon>Pseudomonadota</taxon>
        <taxon>Betaproteobacteria</taxon>
        <taxon>Burkholderiales</taxon>
        <taxon>Sphaerotilaceae</taxon>
        <taxon>Roseateles</taxon>
    </lineage>
</organism>
<comment type="caution">
    <text evidence="4">The sequence shown here is derived from an EMBL/GenBank/DDBJ whole genome shotgun (WGS) entry which is preliminary data.</text>
</comment>
<dbReference type="EMBL" id="JAXCLA010000004">
    <property type="protein sequence ID" value="MDY0745813.1"/>
    <property type="molecule type" value="Genomic_DNA"/>
</dbReference>
<evidence type="ECO:0000256" key="1">
    <source>
        <dbReference type="ARBA" id="ARBA00023224"/>
    </source>
</evidence>
<gene>
    <name evidence="4" type="ORF">SNE35_14935</name>
</gene>
<dbReference type="RefSeq" id="WP_320423707.1">
    <property type="nucleotide sequence ID" value="NZ_JAXCLA010000004.1"/>
</dbReference>
<dbReference type="Proteomes" id="UP001285263">
    <property type="component" value="Unassembled WGS sequence"/>
</dbReference>
<evidence type="ECO:0000313" key="5">
    <source>
        <dbReference type="Proteomes" id="UP001285263"/>
    </source>
</evidence>
<dbReference type="Gene3D" id="1.10.287.950">
    <property type="entry name" value="Methyl-accepting chemotaxis protein"/>
    <property type="match status" value="1"/>
</dbReference>
<keyword evidence="1 2" id="KW-0807">Transducer</keyword>
<sequence length="487" mass="51774">MWSFGRKLILSFALSFVVLLLVGLLSYRGLDVLTRASYSVTHTHEVLDRVDGLLGALKDAETGQRGFLLTGSDAYLEPYTAARAGIPQLLAELGRLVSDNPRQSERVADAQRRVDAIMKVHQSRIDQRRASGEEAAVRAMLAGDDKRRMDELRRLLGEMVDEEHALLQERAGEVESASASARAAIGVGTAAGLLLVFIAGGLLARTLSTQIGAAVGHVQRSSAELQTASNQQAVGARQTATSMAEITTTLAELTRSSREIAESALQVGEIAGRTADSARSGDGVLQAARDSIGAMKQQSVRVVEHMLDLGRKSRQIDDVLDLVVELAQQTNILAINATIEAMGAGESGTRFSVVADEVRKLADRMGESAKAIRVQIEEVRDAVNATTMATETGSKSIDAGASQFAAVAASLTDIGKMVQRTSEAAREIGLSTQQQSTAVEQVNLALSHTAGAAKETEVSSQQTSQTALQLVELARGLMRLVQAQPAH</sequence>
<dbReference type="PANTHER" id="PTHR32089">
    <property type="entry name" value="METHYL-ACCEPTING CHEMOTAXIS PROTEIN MCPB"/>
    <property type="match status" value="1"/>
</dbReference>
<protein>
    <submittedName>
        <fullName evidence="4">CHASE3 domain-containing protein</fullName>
    </submittedName>
</protein>
<dbReference type="InterPro" id="IPR007891">
    <property type="entry name" value="CHASE3"/>
</dbReference>
<evidence type="ECO:0000256" key="2">
    <source>
        <dbReference type="PROSITE-ProRule" id="PRU00284"/>
    </source>
</evidence>
<dbReference type="PROSITE" id="PS50111">
    <property type="entry name" value="CHEMOTAXIS_TRANSDUC_2"/>
    <property type="match status" value="1"/>
</dbReference>
<dbReference type="InterPro" id="IPR004089">
    <property type="entry name" value="MCPsignal_dom"/>
</dbReference>
<evidence type="ECO:0000313" key="4">
    <source>
        <dbReference type="EMBL" id="MDY0745813.1"/>
    </source>
</evidence>
<dbReference type="PANTHER" id="PTHR32089:SF112">
    <property type="entry name" value="LYSOZYME-LIKE PROTEIN-RELATED"/>
    <property type="match status" value="1"/>
</dbReference>
<accession>A0ABU5DHN1</accession>
<feature type="domain" description="Methyl-accepting transducer" evidence="3">
    <location>
        <begin position="214"/>
        <end position="450"/>
    </location>
</feature>
<dbReference type="SMART" id="SM00283">
    <property type="entry name" value="MA"/>
    <property type="match status" value="1"/>
</dbReference>
<dbReference type="CDD" id="cd19410">
    <property type="entry name" value="HK9-like_sensor"/>
    <property type="match status" value="1"/>
</dbReference>
<dbReference type="SUPFAM" id="SSF58104">
    <property type="entry name" value="Methyl-accepting chemotaxis protein (MCP) signaling domain"/>
    <property type="match status" value="1"/>
</dbReference>
<dbReference type="Pfam" id="PF00015">
    <property type="entry name" value="MCPsignal"/>
    <property type="match status" value="1"/>
</dbReference>
<evidence type="ECO:0000259" key="3">
    <source>
        <dbReference type="PROSITE" id="PS50111"/>
    </source>
</evidence>
<reference evidence="4 5" key="1">
    <citation type="submission" date="2023-11" db="EMBL/GenBank/DDBJ databases">
        <title>Paucibacter sp. nov., isolated from fresh soil in Korea.</title>
        <authorList>
            <person name="Le N.T.T."/>
        </authorList>
    </citation>
    <scope>NUCLEOTIDE SEQUENCE [LARGE SCALE GENOMIC DNA]</scope>
    <source>
        <strain evidence="4 5">R3-3</strain>
    </source>
</reference>